<dbReference type="Gene3D" id="3.40.190.10">
    <property type="entry name" value="Periplasmic binding protein-like II"/>
    <property type="match status" value="2"/>
</dbReference>
<dbReference type="EMBL" id="JBHRYH010000011">
    <property type="protein sequence ID" value="MFC3625456.1"/>
    <property type="molecule type" value="Genomic_DNA"/>
</dbReference>
<dbReference type="InterPro" id="IPR005119">
    <property type="entry name" value="LysR_subst-bd"/>
</dbReference>
<dbReference type="Gene3D" id="1.10.10.10">
    <property type="entry name" value="Winged helix-like DNA-binding domain superfamily/Winged helix DNA-binding domain"/>
    <property type="match status" value="1"/>
</dbReference>
<dbReference type="SUPFAM" id="SSF46785">
    <property type="entry name" value="Winged helix' DNA-binding domain"/>
    <property type="match status" value="1"/>
</dbReference>
<dbReference type="InterPro" id="IPR036390">
    <property type="entry name" value="WH_DNA-bd_sf"/>
</dbReference>
<gene>
    <name evidence="6" type="ORF">ACFOKJ_04755</name>
</gene>
<dbReference type="PRINTS" id="PR00039">
    <property type="entry name" value="HTHLYSR"/>
</dbReference>
<dbReference type="InterPro" id="IPR037402">
    <property type="entry name" value="YidZ_PBP2"/>
</dbReference>
<comment type="similarity">
    <text evidence="1">Belongs to the LysR transcriptional regulatory family.</text>
</comment>
<sequence length="317" mass="34913">MNNIDFSHDTLRRLDLNLLVAFDALMQERHVSRAAARLYLGQPAMSHALARLRLVLDDQLFVRSGNRMQPTARALQLAPAVRAWLQQAQQLLAPAGAFDPAAANASFRLAAPDGMEAMLYPSLIATLRRQAPGVQLRSQLLEIDQQLAALDNDEVDLLLTAAPLALHDWHSRLALHQTGFSAVYAPGQLTLPASPTLADLASVEQVVSSYRGTAAGIVDHLFAQHGLQRHIVALSASLMAIGHILQQAPLLSIQPTLYLPLFRQQGDIHCVPLPADTSIRIDLVWHRRNDGNPLHRYLRELLVQHFRQLFPSAAGES</sequence>
<dbReference type="CDD" id="cd08417">
    <property type="entry name" value="PBP2_Nitroaromatics_like"/>
    <property type="match status" value="1"/>
</dbReference>
<proteinExistence type="inferred from homology"/>
<protein>
    <submittedName>
        <fullName evidence="6">LysR family transcriptional regulator</fullName>
    </submittedName>
</protein>
<evidence type="ECO:0000259" key="5">
    <source>
        <dbReference type="PROSITE" id="PS50931"/>
    </source>
</evidence>
<evidence type="ECO:0000256" key="4">
    <source>
        <dbReference type="ARBA" id="ARBA00023163"/>
    </source>
</evidence>
<dbReference type="InterPro" id="IPR000847">
    <property type="entry name" value="LysR_HTH_N"/>
</dbReference>
<reference evidence="7" key="1">
    <citation type="journal article" date="2019" name="Int. J. Syst. Evol. Microbiol.">
        <title>The Global Catalogue of Microorganisms (GCM) 10K type strain sequencing project: providing services to taxonomists for standard genome sequencing and annotation.</title>
        <authorList>
            <consortium name="The Broad Institute Genomics Platform"/>
            <consortium name="The Broad Institute Genome Sequencing Center for Infectious Disease"/>
            <person name="Wu L."/>
            <person name="Ma J."/>
        </authorList>
    </citation>
    <scope>NUCLEOTIDE SEQUENCE [LARGE SCALE GENOMIC DNA]</scope>
    <source>
        <strain evidence="7">KCTC 42195</strain>
    </source>
</reference>
<accession>A0ABV7TRT1</accession>
<dbReference type="PROSITE" id="PS50931">
    <property type="entry name" value="HTH_LYSR"/>
    <property type="match status" value="1"/>
</dbReference>
<evidence type="ECO:0000256" key="1">
    <source>
        <dbReference type="ARBA" id="ARBA00009437"/>
    </source>
</evidence>
<dbReference type="SUPFAM" id="SSF53850">
    <property type="entry name" value="Periplasmic binding protein-like II"/>
    <property type="match status" value="1"/>
</dbReference>
<dbReference type="InterPro" id="IPR050389">
    <property type="entry name" value="LysR-type_TF"/>
</dbReference>
<name>A0ABV7TRT1_9NEIS</name>
<evidence type="ECO:0000256" key="2">
    <source>
        <dbReference type="ARBA" id="ARBA00023015"/>
    </source>
</evidence>
<dbReference type="InterPro" id="IPR036388">
    <property type="entry name" value="WH-like_DNA-bd_sf"/>
</dbReference>
<dbReference type="RefSeq" id="WP_390276981.1">
    <property type="nucleotide sequence ID" value="NZ_JBHRYH010000011.1"/>
</dbReference>
<evidence type="ECO:0000313" key="7">
    <source>
        <dbReference type="Proteomes" id="UP001595636"/>
    </source>
</evidence>
<keyword evidence="2" id="KW-0805">Transcription regulation</keyword>
<evidence type="ECO:0000256" key="3">
    <source>
        <dbReference type="ARBA" id="ARBA00023125"/>
    </source>
</evidence>
<keyword evidence="4" id="KW-0804">Transcription</keyword>
<dbReference type="Pfam" id="PF03466">
    <property type="entry name" value="LysR_substrate"/>
    <property type="match status" value="1"/>
</dbReference>
<organism evidence="6 7">
    <name type="scientific">Vogesella amnigena</name>
    <dbReference type="NCBI Taxonomy" id="1507449"/>
    <lineage>
        <taxon>Bacteria</taxon>
        <taxon>Pseudomonadati</taxon>
        <taxon>Pseudomonadota</taxon>
        <taxon>Betaproteobacteria</taxon>
        <taxon>Neisseriales</taxon>
        <taxon>Chromobacteriaceae</taxon>
        <taxon>Vogesella</taxon>
    </lineage>
</organism>
<keyword evidence="7" id="KW-1185">Reference proteome</keyword>
<evidence type="ECO:0000313" key="6">
    <source>
        <dbReference type="EMBL" id="MFC3625456.1"/>
    </source>
</evidence>
<dbReference type="PANTHER" id="PTHR30118:SF15">
    <property type="entry name" value="TRANSCRIPTIONAL REGULATORY PROTEIN"/>
    <property type="match status" value="1"/>
</dbReference>
<feature type="domain" description="HTH lysR-type" evidence="5">
    <location>
        <begin position="14"/>
        <end position="71"/>
    </location>
</feature>
<dbReference type="PANTHER" id="PTHR30118">
    <property type="entry name" value="HTH-TYPE TRANSCRIPTIONAL REGULATOR LEUO-RELATED"/>
    <property type="match status" value="1"/>
</dbReference>
<comment type="caution">
    <text evidence="6">The sequence shown here is derived from an EMBL/GenBank/DDBJ whole genome shotgun (WGS) entry which is preliminary data.</text>
</comment>
<keyword evidence="3" id="KW-0238">DNA-binding</keyword>
<dbReference type="Proteomes" id="UP001595636">
    <property type="component" value="Unassembled WGS sequence"/>
</dbReference>
<dbReference type="Pfam" id="PF00126">
    <property type="entry name" value="HTH_1"/>
    <property type="match status" value="1"/>
</dbReference>